<dbReference type="PROSITE" id="PS51257">
    <property type="entry name" value="PROKAR_LIPOPROTEIN"/>
    <property type="match status" value="1"/>
</dbReference>
<feature type="signal peptide" evidence="2">
    <location>
        <begin position="1"/>
        <end position="25"/>
    </location>
</feature>
<protein>
    <recommendedName>
        <fullName evidence="5">Lipoprotein</fullName>
    </recommendedName>
</protein>
<evidence type="ECO:0000256" key="1">
    <source>
        <dbReference type="SAM" id="MobiDB-lite"/>
    </source>
</evidence>
<feature type="region of interest" description="Disordered" evidence="1">
    <location>
        <begin position="26"/>
        <end position="78"/>
    </location>
</feature>
<sequence>MKRYSRHSVIAATGCATLLTSGLVACGTDTPPPEPPPAPPAAQAPAVPGPENNDTSSDTSGDEEYVRVCTNPETNERVDDELCQQAAGDEDNPDQPQEVHYHNNGSGILTPLLWYYIGRSSAHGAGPIIPAVGSSIAGTPGTTQAPKQGVIAKDVARDSRPFSESYRSATKTSPAVGKTGTTTGGKKTGNSPDADTNRNKQNSNNTNNRTGNNNTGDNGNKSGTKSGKTGGFGGGKATGGSHGG</sequence>
<dbReference type="OrthoDB" id="5148467at2"/>
<keyword evidence="4" id="KW-1185">Reference proteome</keyword>
<feature type="compositionally biased region" description="Pro residues" evidence="1">
    <location>
        <begin position="30"/>
        <end position="42"/>
    </location>
</feature>
<feature type="chain" id="PRO_5038485929" description="Lipoprotein" evidence="2">
    <location>
        <begin position="26"/>
        <end position="244"/>
    </location>
</feature>
<feature type="region of interest" description="Disordered" evidence="1">
    <location>
        <begin position="139"/>
        <end position="244"/>
    </location>
</feature>
<dbReference type="KEGG" id="caqu:CAQU_02260"/>
<feature type="compositionally biased region" description="Low complexity" evidence="1">
    <location>
        <begin position="199"/>
        <end position="227"/>
    </location>
</feature>
<dbReference type="EMBL" id="CP009245">
    <property type="protein sequence ID" value="APT84088.1"/>
    <property type="molecule type" value="Genomic_DNA"/>
</dbReference>
<accession>A0A1L7CE35</accession>
<keyword evidence="2" id="KW-0732">Signal</keyword>
<dbReference type="Proteomes" id="UP000185478">
    <property type="component" value="Chromosome"/>
</dbReference>
<evidence type="ECO:0000313" key="3">
    <source>
        <dbReference type="EMBL" id="APT84088.1"/>
    </source>
</evidence>
<feature type="compositionally biased region" description="Gly residues" evidence="1">
    <location>
        <begin position="228"/>
        <end position="244"/>
    </location>
</feature>
<evidence type="ECO:0000256" key="2">
    <source>
        <dbReference type="SAM" id="SignalP"/>
    </source>
</evidence>
<proteinExistence type="predicted"/>
<dbReference type="AlphaFoldDB" id="A0A1L7CE35"/>
<dbReference type="RefSeq" id="WP_075724834.1">
    <property type="nucleotide sequence ID" value="NZ_CP009245.1"/>
</dbReference>
<evidence type="ECO:0000313" key="4">
    <source>
        <dbReference type="Proteomes" id="UP000185478"/>
    </source>
</evidence>
<organism evidence="3 4">
    <name type="scientific">Corynebacterium aquilae DSM 44791</name>
    <dbReference type="NCBI Taxonomy" id="1431546"/>
    <lineage>
        <taxon>Bacteria</taxon>
        <taxon>Bacillati</taxon>
        <taxon>Actinomycetota</taxon>
        <taxon>Actinomycetes</taxon>
        <taxon>Mycobacteriales</taxon>
        <taxon>Corynebacteriaceae</taxon>
        <taxon>Corynebacterium</taxon>
    </lineage>
</organism>
<name>A0A1L7CE35_9CORY</name>
<gene>
    <name evidence="3" type="ORF">CAQU_02260</name>
</gene>
<evidence type="ECO:0008006" key="5">
    <source>
        <dbReference type="Google" id="ProtNLM"/>
    </source>
</evidence>
<reference evidence="3 4" key="1">
    <citation type="submission" date="2014-08" db="EMBL/GenBank/DDBJ databases">
        <title>Complete genome sequence of Corynebacterium aquilae S-613T(T) (=DSM 44791(T)), isolated from the choana of a healthy golden eagle.</title>
        <authorList>
            <person name="Ruckert C."/>
            <person name="Albersmeier A."/>
            <person name="Winkler A."/>
            <person name="Kalinowski J."/>
        </authorList>
    </citation>
    <scope>NUCLEOTIDE SEQUENCE [LARGE SCALE GENOMIC DNA]</scope>
    <source>
        <strain evidence="3 4">S-613</strain>
    </source>
</reference>